<feature type="region of interest" description="Disordered" evidence="7">
    <location>
        <begin position="1"/>
        <end position="53"/>
    </location>
</feature>
<dbReference type="OrthoDB" id="60033at2759"/>
<dbReference type="PANTHER" id="PTHR43047">
    <property type="entry name" value="TWO-COMPONENT HISTIDINE PROTEIN KINASE"/>
    <property type="match status" value="1"/>
</dbReference>
<dbReference type="InterPro" id="IPR003594">
    <property type="entry name" value="HATPase_dom"/>
</dbReference>
<feature type="domain" description="Response regulatory" evidence="9">
    <location>
        <begin position="842"/>
        <end position="965"/>
    </location>
</feature>
<feature type="region of interest" description="Disordered" evidence="7">
    <location>
        <begin position="293"/>
        <end position="340"/>
    </location>
</feature>
<name>A0A5C5G4Y3_9BASI</name>
<dbReference type="SUPFAM" id="SSF55874">
    <property type="entry name" value="ATPase domain of HSP90 chaperone/DNA topoisomerase II/histidine kinase"/>
    <property type="match status" value="1"/>
</dbReference>
<keyword evidence="4" id="KW-0808">Transferase</keyword>
<dbReference type="Gene3D" id="3.40.50.2300">
    <property type="match status" value="1"/>
</dbReference>
<feature type="modified residue" description="4-aspartylphosphate" evidence="6">
    <location>
        <position position="893"/>
    </location>
</feature>
<evidence type="ECO:0000259" key="9">
    <source>
        <dbReference type="PROSITE" id="PS50110"/>
    </source>
</evidence>
<feature type="region of interest" description="Disordered" evidence="7">
    <location>
        <begin position="392"/>
        <end position="423"/>
    </location>
</feature>
<dbReference type="SUPFAM" id="SSF52172">
    <property type="entry name" value="CheY-like"/>
    <property type="match status" value="1"/>
</dbReference>
<dbReference type="GO" id="GO:0009927">
    <property type="term" value="F:histidine phosphotransfer kinase activity"/>
    <property type="evidence" value="ECO:0007669"/>
    <property type="project" value="TreeGrafter"/>
</dbReference>
<dbReference type="EC" id="2.7.13.3" evidence="2"/>
<dbReference type="SUPFAM" id="SSF55781">
    <property type="entry name" value="GAF domain-like"/>
    <property type="match status" value="1"/>
</dbReference>
<dbReference type="SMART" id="SM00388">
    <property type="entry name" value="HisKA"/>
    <property type="match status" value="1"/>
</dbReference>
<evidence type="ECO:0000256" key="3">
    <source>
        <dbReference type="ARBA" id="ARBA00022553"/>
    </source>
</evidence>
<dbReference type="SMART" id="SM00448">
    <property type="entry name" value="REC"/>
    <property type="match status" value="1"/>
</dbReference>
<dbReference type="InterPro" id="IPR036890">
    <property type="entry name" value="HATPase_C_sf"/>
</dbReference>
<dbReference type="PROSITE" id="PS50110">
    <property type="entry name" value="RESPONSE_REGULATORY"/>
    <property type="match status" value="1"/>
</dbReference>
<feature type="domain" description="Histidine kinase" evidence="8">
    <location>
        <begin position="510"/>
        <end position="773"/>
    </location>
</feature>
<feature type="compositionally biased region" description="Low complexity" evidence="7">
    <location>
        <begin position="38"/>
        <end position="53"/>
    </location>
</feature>
<dbReference type="GO" id="GO:0005886">
    <property type="term" value="C:plasma membrane"/>
    <property type="evidence" value="ECO:0007669"/>
    <property type="project" value="TreeGrafter"/>
</dbReference>
<evidence type="ECO:0000256" key="6">
    <source>
        <dbReference type="PROSITE-ProRule" id="PRU00169"/>
    </source>
</evidence>
<dbReference type="Pfam" id="PF00072">
    <property type="entry name" value="Response_reg"/>
    <property type="match status" value="1"/>
</dbReference>
<dbReference type="STRING" id="5288.A0A5C5G4Y3"/>
<protein>
    <recommendedName>
        <fullName evidence="2">histidine kinase</fullName>
        <ecNumber evidence="2">2.7.13.3</ecNumber>
    </recommendedName>
</protein>
<feature type="compositionally biased region" description="Low complexity" evidence="7">
    <location>
        <begin position="312"/>
        <end position="328"/>
    </location>
</feature>
<keyword evidence="3 6" id="KW-0597">Phosphoprotein</keyword>
<dbReference type="InterPro" id="IPR005467">
    <property type="entry name" value="His_kinase_dom"/>
</dbReference>
<feature type="region of interest" description="Disordered" evidence="7">
    <location>
        <begin position="801"/>
        <end position="820"/>
    </location>
</feature>
<evidence type="ECO:0000256" key="1">
    <source>
        <dbReference type="ARBA" id="ARBA00000085"/>
    </source>
</evidence>
<dbReference type="PROSITE" id="PS50109">
    <property type="entry name" value="HIS_KIN"/>
    <property type="match status" value="1"/>
</dbReference>
<dbReference type="Proteomes" id="UP000311382">
    <property type="component" value="Unassembled WGS sequence"/>
</dbReference>
<evidence type="ECO:0000313" key="10">
    <source>
        <dbReference type="EMBL" id="TNY22991.1"/>
    </source>
</evidence>
<evidence type="ECO:0000256" key="4">
    <source>
        <dbReference type="ARBA" id="ARBA00022679"/>
    </source>
</evidence>
<evidence type="ECO:0000313" key="11">
    <source>
        <dbReference type="Proteomes" id="UP000311382"/>
    </source>
</evidence>
<dbReference type="Gene3D" id="3.30.450.40">
    <property type="match status" value="1"/>
</dbReference>
<dbReference type="CDD" id="cd00082">
    <property type="entry name" value="HisKA"/>
    <property type="match status" value="1"/>
</dbReference>
<evidence type="ECO:0000256" key="7">
    <source>
        <dbReference type="SAM" id="MobiDB-lite"/>
    </source>
</evidence>
<comment type="catalytic activity">
    <reaction evidence="1">
        <text>ATP + protein L-histidine = ADP + protein N-phospho-L-histidine.</text>
        <dbReference type="EC" id="2.7.13.3"/>
    </reaction>
</comment>
<organism evidence="10 11">
    <name type="scientific">Rhodotorula diobovata</name>
    <dbReference type="NCBI Taxonomy" id="5288"/>
    <lineage>
        <taxon>Eukaryota</taxon>
        <taxon>Fungi</taxon>
        <taxon>Dikarya</taxon>
        <taxon>Basidiomycota</taxon>
        <taxon>Pucciniomycotina</taxon>
        <taxon>Microbotryomycetes</taxon>
        <taxon>Sporidiobolales</taxon>
        <taxon>Sporidiobolaceae</taxon>
        <taxon>Rhodotorula</taxon>
    </lineage>
</organism>
<dbReference type="InterPro" id="IPR029016">
    <property type="entry name" value="GAF-like_dom_sf"/>
</dbReference>
<dbReference type="InterPro" id="IPR003661">
    <property type="entry name" value="HisK_dim/P_dom"/>
</dbReference>
<proteinExistence type="predicted"/>
<dbReference type="PRINTS" id="PR00344">
    <property type="entry name" value="BCTRLSENSOR"/>
</dbReference>
<accession>A0A5C5G4Y3</accession>
<dbReference type="EMBL" id="SOZI01000017">
    <property type="protein sequence ID" value="TNY22991.1"/>
    <property type="molecule type" value="Genomic_DNA"/>
</dbReference>
<reference evidence="10 11" key="1">
    <citation type="submission" date="2019-03" db="EMBL/GenBank/DDBJ databases">
        <title>Rhodosporidium diobovatum UCD-FST 08-225 genome sequencing, assembly, and annotation.</title>
        <authorList>
            <person name="Fakankun I.U."/>
            <person name="Fristensky B."/>
            <person name="Levin D.B."/>
        </authorList>
    </citation>
    <scope>NUCLEOTIDE SEQUENCE [LARGE SCALE GENOMIC DNA]</scope>
    <source>
        <strain evidence="10 11">UCD-FST 08-225</strain>
    </source>
</reference>
<dbReference type="Gene3D" id="1.10.287.130">
    <property type="match status" value="1"/>
</dbReference>
<dbReference type="Gene3D" id="3.30.565.10">
    <property type="entry name" value="Histidine kinase-like ATPase, C-terminal domain"/>
    <property type="match status" value="1"/>
</dbReference>
<dbReference type="SMART" id="SM00387">
    <property type="entry name" value="HATPase_c"/>
    <property type="match status" value="1"/>
</dbReference>
<dbReference type="Pfam" id="PF02518">
    <property type="entry name" value="HATPase_c"/>
    <property type="match status" value="1"/>
</dbReference>
<evidence type="ECO:0000256" key="5">
    <source>
        <dbReference type="ARBA" id="ARBA00022777"/>
    </source>
</evidence>
<dbReference type="AlphaFoldDB" id="A0A5C5G4Y3"/>
<dbReference type="InterPro" id="IPR011006">
    <property type="entry name" value="CheY-like_superfamily"/>
</dbReference>
<dbReference type="InterPro" id="IPR001789">
    <property type="entry name" value="Sig_transdc_resp-reg_receiver"/>
</dbReference>
<gene>
    <name evidence="10" type="ORF">DMC30DRAFT_348037</name>
</gene>
<comment type="caution">
    <text evidence="10">The sequence shown here is derived from an EMBL/GenBank/DDBJ whole genome shotgun (WGS) entry which is preliminary data.</text>
</comment>
<keyword evidence="11" id="KW-1185">Reference proteome</keyword>
<evidence type="ECO:0000256" key="2">
    <source>
        <dbReference type="ARBA" id="ARBA00012438"/>
    </source>
</evidence>
<evidence type="ECO:0000259" key="8">
    <source>
        <dbReference type="PROSITE" id="PS50109"/>
    </source>
</evidence>
<dbReference type="GO" id="GO:0000155">
    <property type="term" value="F:phosphorelay sensor kinase activity"/>
    <property type="evidence" value="ECO:0007669"/>
    <property type="project" value="InterPro"/>
</dbReference>
<keyword evidence="5" id="KW-0418">Kinase</keyword>
<dbReference type="InterPro" id="IPR036097">
    <property type="entry name" value="HisK_dim/P_sf"/>
</dbReference>
<dbReference type="PANTHER" id="PTHR43047:SF72">
    <property type="entry name" value="OSMOSENSING HISTIDINE PROTEIN KINASE SLN1"/>
    <property type="match status" value="1"/>
</dbReference>
<dbReference type="InterPro" id="IPR004358">
    <property type="entry name" value="Sig_transdc_His_kin-like_C"/>
</dbReference>
<feature type="compositionally biased region" description="Low complexity" evidence="7">
    <location>
        <begin position="393"/>
        <end position="406"/>
    </location>
</feature>
<feature type="compositionally biased region" description="Pro residues" evidence="7">
    <location>
        <begin position="329"/>
        <end position="340"/>
    </location>
</feature>
<dbReference type="CDD" id="cd17546">
    <property type="entry name" value="REC_hyHK_CKI1_RcsC-like"/>
    <property type="match status" value="1"/>
</dbReference>
<sequence>MAGASDETPTPPAAIRAILEGRDDLSPAASSGRDSPLSHASVDSPTSSASSLPSINSLTATTLLDFYRRKGHFPAPPGPYEEERLRLAHKYGLDQPVRRKAIDRICALAKSYFRTKAVVISLTFDDHQVLGAERGWGGEEPGLDEPPRPLGLEPAFCTHAMLASYRDPKSIFIVGDADKDWRFNRNPYTVNNGGGLAFYAAANVCLPVPESTRAASDLPASLASGALCLVDPVPRAPSDFTEEDRQVLSDFAEMISREFQLGFEQRRREQEIKQSEFIDSFLRRALVLPSQGEALRPANGDEAGAPRTRVPSSSQGSETSASTAKGSPSRPPSPAASPPLPAESLFQVAARELRGLTHAGSAAILDLRAFRSSVAYSPLNHPEQQQAGHYFHSASASSTAPNSPTRASDDSRPGMSSRESLGKSSIVDGRPFVTAGLLPPSLASTSACVTVFDTGGSPIVLIVLTSGEKWFSFEPTDRRFAGSVGAIVVGSLLRQRALEADMAKLRFVSHVSHELRTPLHGCNSQIELIREFASPEELRKLAPLLDTADVCLESLSDVLNDTLDFSKLSQTLSTSPEEQAEYRRRAFAVSDLDSLVEGVTKSTWVRKQRVDAVTADLSRAGGAVGSEKKVDLVLEVEERRGSWKAMVDVGGLKRVLLNLVGNALKFTHEGEVKISLKEVGILPSAPPTSPDSHQYERRLVSITVRDTGIGMDDDFIRDRKYLVPFIQADPFSSGAGLGLSIVDSIVKRMGGKLDVASQSGLGTSITVTLPLDFLAGRSSPRSSPALPRIVRRNISEELARLLQPREDEPASATTAPRRDRSRCLSPVRAICPPFALRHGTDGNPAAEDNPIARNILIKLLTGKNIAFSAAEDGQEALDLFLAGQGAYTLFLCDVQMPRMDGIEASTQIRRVEAERGWPALRIIALTGLSNEADMQKALGKDGPVDEWVVKGGRSLRIILEEVSAMQAELDDELAAAARATVAV</sequence>
<dbReference type="Pfam" id="PF00512">
    <property type="entry name" value="HisKA"/>
    <property type="match status" value="1"/>
</dbReference>
<dbReference type="SUPFAM" id="SSF47384">
    <property type="entry name" value="Homodimeric domain of signal transducing histidine kinase"/>
    <property type="match status" value="1"/>
</dbReference>